<evidence type="ECO:0000256" key="1">
    <source>
        <dbReference type="SAM" id="MobiDB-lite"/>
    </source>
</evidence>
<feature type="compositionally biased region" description="Low complexity" evidence="1">
    <location>
        <begin position="32"/>
        <end position="46"/>
    </location>
</feature>
<sequence>MRAWGLICVLSIGLSLGVLSGCGEGEPDPDRPTAATASDGSDAGAPVPETPDVSASDAGTPGAEDPVPDEIRLRASPEARVVQEWAAAYAEIVNAGDGTQSAAKKVMTREGLERMRFYTQQDWGRYFPGPLPITVTKIGKPSGDGVTWVQACAWMRGWSQRSATDPQRDEREITPVRLGLKRKGDAWLVDGMSNGKAGTCAGVRVEGRAEEQAG</sequence>
<protein>
    <recommendedName>
        <fullName evidence="5">Lipoprotein</fullName>
    </recommendedName>
</protein>
<feature type="chain" id="PRO_5046570774" description="Lipoprotein" evidence="2">
    <location>
        <begin position="21"/>
        <end position="214"/>
    </location>
</feature>
<dbReference type="Proteomes" id="UP001500301">
    <property type="component" value="Unassembled WGS sequence"/>
</dbReference>
<name>A0ABP6VNQ5_9ACTN</name>
<dbReference type="PROSITE" id="PS51257">
    <property type="entry name" value="PROKAR_LIPOPROTEIN"/>
    <property type="match status" value="1"/>
</dbReference>
<evidence type="ECO:0008006" key="5">
    <source>
        <dbReference type="Google" id="ProtNLM"/>
    </source>
</evidence>
<reference evidence="4" key="1">
    <citation type="journal article" date="2019" name="Int. J. Syst. Evol. Microbiol.">
        <title>The Global Catalogue of Microorganisms (GCM) 10K type strain sequencing project: providing services to taxonomists for standard genome sequencing and annotation.</title>
        <authorList>
            <consortium name="The Broad Institute Genomics Platform"/>
            <consortium name="The Broad Institute Genome Sequencing Center for Infectious Disease"/>
            <person name="Wu L."/>
            <person name="Ma J."/>
        </authorList>
    </citation>
    <scope>NUCLEOTIDE SEQUENCE [LARGE SCALE GENOMIC DNA]</scope>
    <source>
        <strain evidence="4">JCM 17460</strain>
    </source>
</reference>
<comment type="caution">
    <text evidence="3">The sequence shown here is derived from an EMBL/GenBank/DDBJ whole genome shotgun (WGS) entry which is preliminary data.</text>
</comment>
<feature type="signal peptide" evidence="2">
    <location>
        <begin position="1"/>
        <end position="20"/>
    </location>
</feature>
<keyword evidence="2" id="KW-0732">Signal</keyword>
<evidence type="ECO:0000256" key="2">
    <source>
        <dbReference type="SAM" id="SignalP"/>
    </source>
</evidence>
<gene>
    <name evidence="3" type="ORF">GCM10022263_26980</name>
</gene>
<dbReference type="EMBL" id="BAABBB010000013">
    <property type="protein sequence ID" value="GAA3537960.1"/>
    <property type="molecule type" value="Genomic_DNA"/>
</dbReference>
<feature type="region of interest" description="Disordered" evidence="1">
    <location>
        <begin position="23"/>
        <end position="70"/>
    </location>
</feature>
<accession>A0ABP6VNQ5</accession>
<proteinExistence type="predicted"/>
<evidence type="ECO:0000313" key="3">
    <source>
        <dbReference type="EMBL" id="GAA3537960.1"/>
    </source>
</evidence>
<organism evidence="3 4">
    <name type="scientific">Nocardioides daeguensis</name>
    <dbReference type="NCBI Taxonomy" id="908359"/>
    <lineage>
        <taxon>Bacteria</taxon>
        <taxon>Bacillati</taxon>
        <taxon>Actinomycetota</taxon>
        <taxon>Actinomycetes</taxon>
        <taxon>Propionibacteriales</taxon>
        <taxon>Nocardioidaceae</taxon>
        <taxon>Nocardioides</taxon>
    </lineage>
</organism>
<keyword evidence="4" id="KW-1185">Reference proteome</keyword>
<evidence type="ECO:0000313" key="4">
    <source>
        <dbReference type="Proteomes" id="UP001500301"/>
    </source>
</evidence>